<accession>A0A3P7K8J3</accession>
<evidence type="ECO:0000313" key="3">
    <source>
        <dbReference type="Proteomes" id="UP000270094"/>
    </source>
</evidence>
<keyword evidence="1" id="KW-0175">Coiled coil</keyword>
<sequence>MSEQWKSRENLFEETKQVLASVQEEIEEEKRLRSLEVERKDEEIAELKEELDKANELLKSKHAVHLNVSEDELAVLSPAAVETARLLRGGQSLTSIV</sequence>
<gene>
    <name evidence="2" type="ORF">SVUK_LOCUS19705</name>
</gene>
<proteinExistence type="predicted"/>
<protein>
    <submittedName>
        <fullName evidence="2">Uncharacterized protein</fullName>
    </submittedName>
</protein>
<reference evidence="2 3" key="1">
    <citation type="submission" date="2018-11" db="EMBL/GenBank/DDBJ databases">
        <authorList>
            <consortium name="Pathogen Informatics"/>
        </authorList>
    </citation>
    <scope>NUCLEOTIDE SEQUENCE [LARGE SCALE GENOMIC DNA]</scope>
</reference>
<organism evidence="2 3">
    <name type="scientific">Strongylus vulgaris</name>
    <name type="common">Blood worm</name>
    <dbReference type="NCBI Taxonomy" id="40348"/>
    <lineage>
        <taxon>Eukaryota</taxon>
        <taxon>Metazoa</taxon>
        <taxon>Ecdysozoa</taxon>
        <taxon>Nematoda</taxon>
        <taxon>Chromadorea</taxon>
        <taxon>Rhabditida</taxon>
        <taxon>Rhabditina</taxon>
        <taxon>Rhabditomorpha</taxon>
        <taxon>Strongyloidea</taxon>
        <taxon>Strongylidae</taxon>
        <taxon>Strongylus</taxon>
    </lineage>
</organism>
<dbReference type="OrthoDB" id="5874536at2759"/>
<dbReference type="EMBL" id="UYYB01132462">
    <property type="protein sequence ID" value="VDM84707.1"/>
    <property type="molecule type" value="Genomic_DNA"/>
</dbReference>
<name>A0A3P7K8J3_STRVU</name>
<dbReference type="AlphaFoldDB" id="A0A3P7K8J3"/>
<feature type="coiled-coil region" evidence="1">
    <location>
        <begin position="12"/>
        <end position="64"/>
    </location>
</feature>
<keyword evidence="3" id="KW-1185">Reference proteome</keyword>
<dbReference type="Proteomes" id="UP000270094">
    <property type="component" value="Unassembled WGS sequence"/>
</dbReference>
<feature type="non-terminal residue" evidence="2">
    <location>
        <position position="97"/>
    </location>
</feature>
<evidence type="ECO:0000256" key="1">
    <source>
        <dbReference type="SAM" id="Coils"/>
    </source>
</evidence>
<evidence type="ECO:0000313" key="2">
    <source>
        <dbReference type="EMBL" id="VDM84707.1"/>
    </source>
</evidence>